<gene>
    <name evidence="2" type="ORF">RhiirC2_791117</name>
    <name evidence="1" type="ORF">RhiirC2_797831</name>
</gene>
<protein>
    <submittedName>
        <fullName evidence="1">Uncharacterized protein</fullName>
    </submittedName>
</protein>
<dbReference type="EMBL" id="LLXL01004292">
    <property type="protein sequence ID" value="PKK57546.1"/>
    <property type="molecule type" value="Genomic_DNA"/>
</dbReference>
<evidence type="ECO:0000313" key="3">
    <source>
        <dbReference type="Proteomes" id="UP000233469"/>
    </source>
</evidence>
<reference evidence="1 3" key="2">
    <citation type="submission" date="2017-10" db="EMBL/GenBank/DDBJ databases">
        <title>Extensive intraspecific genome diversity in a model arbuscular mycorrhizal fungus.</title>
        <authorList>
            <person name="Chen E.C.H."/>
            <person name="Morin E."/>
            <person name="Baudet D."/>
            <person name="Noel J."/>
            <person name="Ndikumana S."/>
            <person name="Charron P."/>
            <person name="St-Onge C."/>
            <person name="Giorgi J."/>
            <person name="Grigoriev I.V."/>
            <person name="Roux C."/>
            <person name="Martin F.M."/>
            <person name="Corradi N."/>
        </authorList>
    </citation>
    <scope>NUCLEOTIDE SEQUENCE [LARGE SCALE GENOMIC DNA]</scope>
    <source>
        <strain evidence="1 3">C2</strain>
    </source>
</reference>
<evidence type="ECO:0000313" key="2">
    <source>
        <dbReference type="EMBL" id="PKK61927.1"/>
    </source>
</evidence>
<dbReference type="Proteomes" id="UP000233469">
    <property type="component" value="Unassembled WGS sequence"/>
</dbReference>
<dbReference type="VEuPathDB" id="FungiDB:RhiirA1_478782"/>
<organism evidence="1 3">
    <name type="scientific">Rhizophagus irregularis</name>
    <dbReference type="NCBI Taxonomy" id="588596"/>
    <lineage>
        <taxon>Eukaryota</taxon>
        <taxon>Fungi</taxon>
        <taxon>Fungi incertae sedis</taxon>
        <taxon>Mucoromycota</taxon>
        <taxon>Glomeromycotina</taxon>
        <taxon>Glomeromycetes</taxon>
        <taxon>Glomerales</taxon>
        <taxon>Glomeraceae</taxon>
        <taxon>Rhizophagus</taxon>
    </lineage>
</organism>
<proteinExistence type="predicted"/>
<accession>A0A2N1M7D2</accession>
<evidence type="ECO:0000313" key="1">
    <source>
        <dbReference type="EMBL" id="PKK57546.1"/>
    </source>
</evidence>
<sequence length="141" mass="15691">MSVPSSQSTVPSASSPIIIMLVLNLTPDKKRDLLFDVDRALEIPMESSNIYSAMIKVFWIASSNVVQIESHKNSSNHTHSLSEIDRLKWPKAIRSLVEIEAAKNYLALKITSAVKEYAILELDTIGIYLLFTSRISIDVGT</sequence>
<dbReference type="EMBL" id="LLXL01002074">
    <property type="protein sequence ID" value="PKK61927.1"/>
    <property type="molecule type" value="Genomic_DNA"/>
</dbReference>
<dbReference type="AlphaFoldDB" id="A0A2N1M7D2"/>
<reference evidence="1 3" key="1">
    <citation type="submission" date="2016-04" db="EMBL/GenBank/DDBJ databases">
        <title>Genome analyses suggest a sexual origin of heterokaryosis in a supposedly ancient asexual fungus.</title>
        <authorList>
            <person name="Ropars J."/>
            <person name="Sedzielewska K."/>
            <person name="Noel J."/>
            <person name="Charron P."/>
            <person name="Farinelli L."/>
            <person name="Marton T."/>
            <person name="Kruger M."/>
            <person name="Pelin A."/>
            <person name="Brachmann A."/>
            <person name="Corradi N."/>
        </authorList>
    </citation>
    <scope>NUCLEOTIDE SEQUENCE [LARGE SCALE GENOMIC DNA]</scope>
    <source>
        <strain evidence="1 3">C2</strain>
    </source>
</reference>
<name>A0A2N1M7D2_9GLOM</name>
<comment type="caution">
    <text evidence="1">The sequence shown here is derived from an EMBL/GenBank/DDBJ whole genome shotgun (WGS) entry which is preliminary data.</text>
</comment>